<reference evidence="2" key="1">
    <citation type="submission" date="2020-06" db="EMBL/GenBank/DDBJ databases">
        <title>Draft genome of Bugula neritina, a colonial animal packing powerful symbionts and potential medicines.</title>
        <authorList>
            <person name="Rayko M."/>
        </authorList>
    </citation>
    <scope>NUCLEOTIDE SEQUENCE [LARGE SCALE GENOMIC DNA]</scope>
    <source>
        <strain evidence="2">Kwan_BN1</strain>
    </source>
</reference>
<sequence>MVQQWTLIGWRSLTTPSLQFTLCQHSYEWTTYRSTNDTKHSYEWTTSPYSQHGSVPMYPQYGAPVDAGNNQYAAAVQPGDVRVHEATPLPAVATPSNLGQEEKSRDLPPEYTEASS</sequence>
<dbReference type="EMBL" id="VXIV02003489">
    <property type="protein sequence ID" value="KAF6016667.1"/>
    <property type="molecule type" value="Genomic_DNA"/>
</dbReference>
<gene>
    <name evidence="2" type="ORF">EB796_025011</name>
</gene>
<evidence type="ECO:0000313" key="3">
    <source>
        <dbReference type="Proteomes" id="UP000593567"/>
    </source>
</evidence>
<comment type="caution">
    <text evidence="2">The sequence shown here is derived from an EMBL/GenBank/DDBJ whole genome shotgun (WGS) entry which is preliminary data.</text>
</comment>
<organism evidence="2 3">
    <name type="scientific">Bugula neritina</name>
    <name type="common">Brown bryozoan</name>
    <name type="synonym">Sertularia neritina</name>
    <dbReference type="NCBI Taxonomy" id="10212"/>
    <lineage>
        <taxon>Eukaryota</taxon>
        <taxon>Metazoa</taxon>
        <taxon>Spiralia</taxon>
        <taxon>Lophotrochozoa</taxon>
        <taxon>Bryozoa</taxon>
        <taxon>Gymnolaemata</taxon>
        <taxon>Cheilostomatida</taxon>
        <taxon>Flustrina</taxon>
        <taxon>Buguloidea</taxon>
        <taxon>Bugulidae</taxon>
        <taxon>Bugula</taxon>
    </lineage>
</organism>
<proteinExistence type="predicted"/>
<dbReference type="AlphaFoldDB" id="A0A7J7ISX0"/>
<feature type="region of interest" description="Disordered" evidence="1">
    <location>
        <begin position="86"/>
        <end position="116"/>
    </location>
</feature>
<evidence type="ECO:0000313" key="2">
    <source>
        <dbReference type="EMBL" id="KAF6016667.1"/>
    </source>
</evidence>
<protein>
    <submittedName>
        <fullName evidence="2">Uncharacterized protein</fullName>
    </submittedName>
</protein>
<name>A0A7J7ISX0_BUGNE</name>
<accession>A0A7J7ISX0</accession>
<evidence type="ECO:0000256" key="1">
    <source>
        <dbReference type="SAM" id="MobiDB-lite"/>
    </source>
</evidence>
<dbReference type="Proteomes" id="UP000593567">
    <property type="component" value="Unassembled WGS sequence"/>
</dbReference>
<keyword evidence="3" id="KW-1185">Reference proteome</keyword>